<dbReference type="GO" id="GO:0003677">
    <property type="term" value="F:DNA binding"/>
    <property type="evidence" value="ECO:0007669"/>
    <property type="project" value="UniProtKB-KW"/>
</dbReference>
<dbReference type="InterPro" id="IPR000524">
    <property type="entry name" value="Tscrpt_reg_HTH_GntR"/>
</dbReference>
<evidence type="ECO:0000313" key="5">
    <source>
        <dbReference type="EMBL" id="MCS5728115.1"/>
    </source>
</evidence>
<protein>
    <submittedName>
        <fullName evidence="5">FCD domain-containing protein</fullName>
    </submittedName>
</protein>
<dbReference type="SMART" id="SM00895">
    <property type="entry name" value="FCD"/>
    <property type="match status" value="1"/>
</dbReference>
<comment type="caution">
    <text evidence="5">The sequence shown here is derived from an EMBL/GenBank/DDBJ whole genome shotgun (WGS) entry which is preliminary data.</text>
</comment>
<dbReference type="InterPro" id="IPR008920">
    <property type="entry name" value="TF_FadR/GntR_C"/>
</dbReference>
<proteinExistence type="predicted"/>
<organism evidence="5 6">
    <name type="scientific">Herbiconiux oxytropis</name>
    <dbReference type="NCBI Taxonomy" id="2970915"/>
    <lineage>
        <taxon>Bacteria</taxon>
        <taxon>Bacillati</taxon>
        <taxon>Actinomycetota</taxon>
        <taxon>Actinomycetes</taxon>
        <taxon>Micrococcales</taxon>
        <taxon>Microbacteriaceae</taxon>
        <taxon>Herbiconiux</taxon>
    </lineage>
</organism>
<dbReference type="Pfam" id="PF00392">
    <property type="entry name" value="GntR"/>
    <property type="match status" value="1"/>
</dbReference>
<dbReference type="Gene3D" id="1.10.10.10">
    <property type="entry name" value="Winged helix-like DNA-binding domain superfamily/Winged helix DNA-binding domain"/>
    <property type="match status" value="1"/>
</dbReference>
<keyword evidence="6" id="KW-1185">Reference proteome</keyword>
<name>A0AA41XK21_9MICO</name>
<dbReference type="PANTHER" id="PTHR43537:SF5">
    <property type="entry name" value="UXU OPERON TRANSCRIPTIONAL REGULATOR"/>
    <property type="match status" value="1"/>
</dbReference>
<gene>
    <name evidence="5" type="ORF">N1028_19625</name>
</gene>
<dbReference type="EMBL" id="JANLCK010000021">
    <property type="protein sequence ID" value="MCS5728115.1"/>
    <property type="molecule type" value="Genomic_DNA"/>
</dbReference>
<evidence type="ECO:0000256" key="1">
    <source>
        <dbReference type="ARBA" id="ARBA00023015"/>
    </source>
</evidence>
<keyword evidence="2" id="KW-0238">DNA-binding</keyword>
<dbReference type="AlphaFoldDB" id="A0AA41XK21"/>
<reference evidence="5" key="1">
    <citation type="submission" date="2022-08" db="EMBL/GenBank/DDBJ databases">
        <authorList>
            <person name="Deng Y."/>
            <person name="Han X.-F."/>
            <person name="Zhang Y.-Q."/>
        </authorList>
    </citation>
    <scope>NUCLEOTIDE SEQUENCE</scope>
    <source>
        <strain evidence="5">CPCC 203407</strain>
    </source>
</reference>
<dbReference type="Pfam" id="PF07729">
    <property type="entry name" value="FCD"/>
    <property type="match status" value="1"/>
</dbReference>
<dbReference type="InterPro" id="IPR011711">
    <property type="entry name" value="GntR_C"/>
</dbReference>
<dbReference type="SMART" id="SM00345">
    <property type="entry name" value="HTH_GNTR"/>
    <property type="match status" value="1"/>
</dbReference>
<dbReference type="Proteomes" id="UP001165587">
    <property type="component" value="Unassembled WGS sequence"/>
</dbReference>
<feature type="domain" description="HTH gntR-type" evidence="4">
    <location>
        <begin position="19"/>
        <end position="89"/>
    </location>
</feature>
<dbReference type="GO" id="GO:0003700">
    <property type="term" value="F:DNA-binding transcription factor activity"/>
    <property type="evidence" value="ECO:0007669"/>
    <property type="project" value="InterPro"/>
</dbReference>
<evidence type="ECO:0000313" key="6">
    <source>
        <dbReference type="Proteomes" id="UP001165587"/>
    </source>
</evidence>
<dbReference type="InterPro" id="IPR036390">
    <property type="entry name" value="WH_DNA-bd_sf"/>
</dbReference>
<dbReference type="PROSITE" id="PS50949">
    <property type="entry name" value="HTH_GNTR"/>
    <property type="match status" value="1"/>
</dbReference>
<dbReference type="PANTHER" id="PTHR43537">
    <property type="entry name" value="TRANSCRIPTIONAL REGULATOR, GNTR FAMILY"/>
    <property type="match status" value="1"/>
</dbReference>
<dbReference type="CDD" id="cd07377">
    <property type="entry name" value="WHTH_GntR"/>
    <property type="match status" value="1"/>
</dbReference>
<evidence type="ECO:0000256" key="2">
    <source>
        <dbReference type="ARBA" id="ARBA00023125"/>
    </source>
</evidence>
<keyword evidence="1" id="KW-0805">Transcription regulation</keyword>
<dbReference type="RefSeq" id="WP_259531222.1">
    <property type="nucleotide sequence ID" value="NZ_JANLCK010000021.1"/>
</dbReference>
<keyword evidence="3" id="KW-0804">Transcription</keyword>
<evidence type="ECO:0000256" key="3">
    <source>
        <dbReference type="ARBA" id="ARBA00023163"/>
    </source>
</evidence>
<dbReference type="InterPro" id="IPR036388">
    <property type="entry name" value="WH-like_DNA-bd_sf"/>
</dbReference>
<accession>A0AA41XK21</accession>
<dbReference type="SUPFAM" id="SSF48008">
    <property type="entry name" value="GntR ligand-binding domain-like"/>
    <property type="match status" value="1"/>
</dbReference>
<sequence>MSSEPHDLPPHPVLEGAAPGTSTAIADRIASSISIGLLSVGERLPTEIELAQQFGVAVATLRKALAVLRERELVVTRRGRSGGTFVVSAPFPVADDVERRIAGTSLVELRDLRDEYVAIGTAVAALAARRAWGESLRRLRDLAEQVVVPTEPSEIASADSRFHIELAVLSQSARLLRTELRLQSEIGPLLWSVAEGTAAASVVHEQHLAIIEALEAGDGERAVSAVRAHLEHDILEIMDAKLSSDALAPASASPSSSATAGAS</sequence>
<evidence type="ECO:0000259" key="4">
    <source>
        <dbReference type="PROSITE" id="PS50949"/>
    </source>
</evidence>
<dbReference type="SUPFAM" id="SSF46785">
    <property type="entry name" value="Winged helix' DNA-binding domain"/>
    <property type="match status" value="1"/>
</dbReference>
<dbReference type="Gene3D" id="1.20.120.530">
    <property type="entry name" value="GntR ligand-binding domain-like"/>
    <property type="match status" value="1"/>
</dbReference>